<accession>A0A7G9GRK1</accession>
<dbReference type="KEGG" id="ehn:H9Q80_05655"/>
<keyword evidence="1" id="KW-0812">Transmembrane</keyword>
<keyword evidence="1" id="KW-0472">Membrane</keyword>
<dbReference type="PANTHER" id="PTHR40448">
    <property type="entry name" value="TWO-COMPONENT SENSOR HISTIDINE KINASE"/>
    <property type="match status" value="1"/>
</dbReference>
<gene>
    <name evidence="3" type="ORF">H9Q80_05655</name>
</gene>
<sequence length="424" mass="49927">MEILLKVILVLIFNSMQVYLVYHYFNKFFVLKVELKTFIKIMFIILLLSKFIPIQVSAFTKMLSFLLLLWLGVNICFRSTISKLIYHITFFSLLILLAEMILSIVVQYFALQIIENPNIIWIYFISNSLSQLLVLILIKLIVKQKQEDAAELDRDEYLLLSIIPMFSLISIYWIERYKMIPLIIPCLFYLTINVCLMLLYYRMTNKNFEIQKNMISSIQNEFYEKNMKDQKENAKLRHDLKNILLNLDYYLSNNDIQSARNMLYQITDIKINSYKIISGCIPIDAILDSKIMKMENNKIKYEMDIQVPENLKFENDIDIAAILGNLIDNAIEAIIRYENQENGKIIIQIKYNSYKVIIKIKNPTEYIESDLKKHQIKSMKGRNRLGIGISSIKDRVDKLGGYYDFSSVNNEFVSLVIIPIKHNR</sequence>
<dbReference type="Proteomes" id="UP000515856">
    <property type="component" value="Chromosome"/>
</dbReference>
<organism evidence="3 4">
    <name type="scientific">[Eubacterium] hominis</name>
    <dbReference type="NCBI Taxonomy" id="2764325"/>
    <lineage>
        <taxon>Bacteria</taxon>
        <taxon>Bacillati</taxon>
        <taxon>Bacillota</taxon>
        <taxon>Erysipelotrichia</taxon>
        <taxon>Erysipelotrichales</taxon>
        <taxon>Erysipelotrichaceae</taxon>
        <taxon>Amedibacillus</taxon>
    </lineage>
</organism>
<keyword evidence="4" id="KW-1185">Reference proteome</keyword>
<protein>
    <submittedName>
        <fullName evidence="3">GHKL domain-containing protein</fullName>
    </submittedName>
</protein>
<feature type="transmembrane region" description="Helical" evidence="1">
    <location>
        <begin position="37"/>
        <end position="56"/>
    </location>
</feature>
<evidence type="ECO:0000313" key="3">
    <source>
        <dbReference type="EMBL" id="QNM13433.1"/>
    </source>
</evidence>
<evidence type="ECO:0000256" key="1">
    <source>
        <dbReference type="SAM" id="Phobius"/>
    </source>
</evidence>
<dbReference type="SUPFAM" id="SSF55874">
    <property type="entry name" value="ATPase domain of HSP90 chaperone/DNA topoisomerase II/histidine kinase"/>
    <property type="match status" value="1"/>
</dbReference>
<feature type="transmembrane region" description="Helical" evidence="1">
    <location>
        <begin position="157"/>
        <end position="174"/>
    </location>
</feature>
<dbReference type="Pfam" id="PF14501">
    <property type="entry name" value="HATPase_c_5"/>
    <property type="match status" value="1"/>
</dbReference>
<dbReference type="InterPro" id="IPR032834">
    <property type="entry name" value="NatK-like_C"/>
</dbReference>
<feature type="transmembrane region" description="Helical" evidence="1">
    <location>
        <begin position="6"/>
        <end position="25"/>
    </location>
</feature>
<dbReference type="PANTHER" id="PTHR40448:SF1">
    <property type="entry name" value="TWO-COMPONENT SENSOR HISTIDINE KINASE"/>
    <property type="match status" value="1"/>
</dbReference>
<evidence type="ECO:0000259" key="2">
    <source>
        <dbReference type="Pfam" id="PF14501"/>
    </source>
</evidence>
<name>A0A7G9GRK1_9FIRM</name>
<dbReference type="Gene3D" id="3.30.565.10">
    <property type="entry name" value="Histidine kinase-like ATPase, C-terminal domain"/>
    <property type="match status" value="1"/>
</dbReference>
<dbReference type="GO" id="GO:0042802">
    <property type="term" value="F:identical protein binding"/>
    <property type="evidence" value="ECO:0007669"/>
    <property type="project" value="TreeGrafter"/>
</dbReference>
<feature type="transmembrane region" description="Helical" evidence="1">
    <location>
        <begin position="180"/>
        <end position="201"/>
    </location>
</feature>
<evidence type="ECO:0000313" key="4">
    <source>
        <dbReference type="Proteomes" id="UP000515856"/>
    </source>
</evidence>
<feature type="transmembrane region" description="Helical" evidence="1">
    <location>
        <begin position="120"/>
        <end position="142"/>
    </location>
</feature>
<proteinExistence type="predicted"/>
<dbReference type="RefSeq" id="WP_117536598.1">
    <property type="nucleotide sequence ID" value="NZ_CP060636.1"/>
</dbReference>
<reference evidence="3 4" key="1">
    <citation type="submission" date="2020-08" db="EMBL/GenBank/DDBJ databases">
        <authorList>
            <person name="Liu C."/>
            <person name="Sun Q."/>
        </authorList>
    </citation>
    <scope>NUCLEOTIDE SEQUENCE [LARGE SCALE GENOMIC DNA]</scope>
    <source>
        <strain evidence="3 4">NSJ-61</strain>
    </source>
</reference>
<keyword evidence="1" id="KW-1133">Transmembrane helix</keyword>
<dbReference type="EMBL" id="CP060636">
    <property type="protein sequence ID" value="QNM13433.1"/>
    <property type="molecule type" value="Genomic_DNA"/>
</dbReference>
<feature type="domain" description="Sensor histidine kinase NatK-like C-terminal" evidence="2">
    <location>
        <begin position="317"/>
        <end position="419"/>
    </location>
</feature>
<dbReference type="InterPro" id="IPR036890">
    <property type="entry name" value="HATPase_C_sf"/>
</dbReference>
<dbReference type="AlphaFoldDB" id="A0A7G9GRK1"/>
<feature type="transmembrane region" description="Helical" evidence="1">
    <location>
        <begin position="93"/>
        <end position="114"/>
    </location>
</feature>